<reference evidence="2 3" key="1">
    <citation type="journal article" date="2014" name="PLoS Genet.">
        <title>Analysis of the Phlebiopsis gigantea genome, transcriptome and secretome provides insight into its pioneer colonization strategies of wood.</title>
        <authorList>
            <person name="Hori C."/>
            <person name="Ishida T."/>
            <person name="Igarashi K."/>
            <person name="Samejima M."/>
            <person name="Suzuki H."/>
            <person name="Master E."/>
            <person name="Ferreira P."/>
            <person name="Ruiz-Duenas F.J."/>
            <person name="Held B."/>
            <person name="Canessa P."/>
            <person name="Larrondo L.F."/>
            <person name="Schmoll M."/>
            <person name="Druzhinina I.S."/>
            <person name="Kubicek C.P."/>
            <person name="Gaskell J.A."/>
            <person name="Kersten P."/>
            <person name="St John F."/>
            <person name="Glasner J."/>
            <person name="Sabat G."/>
            <person name="Splinter BonDurant S."/>
            <person name="Syed K."/>
            <person name="Yadav J."/>
            <person name="Mgbeahuruike A.C."/>
            <person name="Kovalchuk A."/>
            <person name="Asiegbu F.O."/>
            <person name="Lackner G."/>
            <person name="Hoffmeister D."/>
            <person name="Rencoret J."/>
            <person name="Gutierrez A."/>
            <person name="Sun H."/>
            <person name="Lindquist E."/>
            <person name="Barry K."/>
            <person name="Riley R."/>
            <person name="Grigoriev I.V."/>
            <person name="Henrissat B."/>
            <person name="Kues U."/>
            <person name="Berka R.M."/>
            <person name="Martinez A.T."/>
            <person name="Covert S.F."/>
            <person name="Blanchette R.A."/>
            <person name="Cullen D."/>
        </authorList>
    </citation>
    <scope>NUCLEOTIDE SEQUENCE [LARGE SCALE GENOMIC DNA]</scope>
    <source>
        <strain evidence="2 3">11061_1 CR5-6</strain>
    </source>
</reference>
<evidence type="ECO:0000313" key="3">
    <source>
        <dbReference type="Proteomes" id="UP000053257"/>
    </source>
</evidence>
<name>A0A0C3PFW8_PHLG1</name>
<protein>
    <submittedName>
        <fullName evidence="2">Uncharacterized protein</fullName>
    </submittedName>
</protein>
<feature type="region of interest" description="Disordered" evidence="1">
    <location>
        <begin position="31"/>
        <end position="67"/>
    </location>
</feature>
<dbReference type="EMBL" id="KN840570">
    <property type="protein sequence ID" value="KIP04553.1"/>
    <property type="molecule type" value="Genomic_DNA"/>
</dbReference>
<keyword evidence="3" id="KW-1185">Reference proteome</keyword>
<feature type="compositionally biased region" description="Low complexity" evidence="1">
    <location>
        <begin position="53"/>
        <end position="63"/>
    </location>
</feature>
<gene>
    <name evidence="2" type="ORF">PHLGIDRAFT_19944</name>
</gene>
<dbReference type="AlphaFoldDB" id="A0A0C3PFW8"/>
<dbReference type="Proteomes" id="UP000053257">
    <property type="component" value="Unassembled WGS sequence"/>
</dbReference>
<evidence type="ECO:0000313" key="2">
    <source>
        <dbReference type="EMBL" id="KIP04553.1"/>
    </source>
</evidence>
<sequence>MRTLGPRNLLHGGCLWPYMQYLTRGERHTPAAFTTSQEGPFYENQDSPPSPIAPTAEETTYAPTPTPPMAMLCAAEKSDPAATLPMPA</sequence>
<proteinExistence type="predicted"/>
<accession>A0A0C3PFW8</accession>
<dbReference type="HOGENOM" id="CLU_2469850_0_0_1"/>
<evidence type="ECO:0000256" key="1">
    <source>
        <dbReference type="SAM" id="MobiDB-lite"/>
    </source>
</evidence>
<organism evidence="2 3">
    <name type="scientific">Phlebiopsis gigantea (strain 11061_1 CR5-6)</name>
    <name type="common">White-rot fungus</name>
    <name type="synonym">Peniophora gigantea</name>
    <dbReference type="NCBI Taxonomy" id="745531"/>
    <lineage>
        <taxon>Eukaryota</taxon>
        <taxon>Fungi</taxon>
        <taxon>Dikarya</taxon>
        <taxon>Basidiomycota</taxon>
        <taxon>Agaricomycotina</taxon>
        <taxon>Agaricomycetes</taxon>
        <taxon>Polyporales</taxon>
        <taxon>Phanerochaetaceae</taxon>
        <taxon>Phlebiopsis</taxon>
    </lineage>
</organism>